<dbReference type="eggNOG" id="KOG3656">
    <property type="taxonomic scope" value="Eukaryota"/>
</dbReference>
<reference evidence="14" key="1">
    <citation type="submission" date="2016-11" db="UniProtKB">
        <authorList>
            <consortium name="WormBaseParasite"/>
        </authorList>
    </citation>
    <scope>IDENTIFICATION</scope>
</reference>
<feature type="transmembrane region" description="Helical" evidence="9">
    <location>
        <begin position="129"/>
        <end position="148"/>
    </location>
</feature>
<dbReference type="WBParaSite" id="BXY_0775000.1">
    <property type="protein sequence ID" value="BXY_0775000.1"/>
    <property type="gene ID" value="BXY_0775000"/>
</dbReference>
<comment type="subcellular location">
    <subcellularLocation>
        <location evidence="1">Membrane</location>
        <topology evidence="1">Multi-pass membrane protein</topology>
    </subcellularLocation>
</comment>
<dbReference type="AlphaFoldDB" id="A0A1I7S418"/>
<dbReference type="OrthoDB" id="6076970at2759"/>
<reference evidence="11" key="2">
    <citation type="submission" date="2020-09" db="EMBL/GenBank/DDBJ databases">
        <authorList>
            <person name="Kikuchi T."/>
        </authorList>
    </citation>
    <scope>NUCLEOTIDE SEQUENCE</scope>
    <source>
        <strain evidence="11">Ka4C1</strain>
    </source>
</reference>
<evidence type="ECO:0000313" key="14">
    <source>
        <dbReference type="WBParaSite" id="BXY_0775000.1"/>
    </source>
</evidence>
<dbReference type="Proteomes" id="UP000095284">
    <property type="component" value="Unplaced"/>
</dbReference>
<dbReference type="Proteomes" id="UP000659654">
    <property type="component" value="Unassembled WGS sequence"/>
</dbReference>
<feature type="transmembrane region" description="Helical" evidence="9">
    <location>
        <begin position="219"/>
        <end position="240"/>
    </location>
</feature>
<evidence type="ECO:0000256" key="5">
    <source>
        <dbReference type="ARBA" id="ARBA00023136"/>
    </source>
</evidence>
<dbReference type="EMBL" id="CAJFDI010000004">
    <property type="protein sequence ID" value="CAD5227005.1"/>
    <property type="molecule type" value="Genomic_DNA"/>
</dbReference>
<evidence type="ECO:0000256" key="8">
    <source>
        <dbReference type="RuleBase" id="RU000688"/>
    </source>
</evidence>
<dbReference type="InterPro" id="IPR017452">
    <property type="entry name" value="GPCR_Rhodpsn_7TM"/>
</dbReference>
<feature type="transmembrane region" description="Helical" evidence="9">
    <location>
        <begin position="273"/>
        <end position="290"/>
    </location>
</feature>
<feature type="transmembrane region" description="Helical" evidence="9">
    <location>
        <begin position="160"/>
        <end position="180"/>
    </location>
</feature>
<organism evidence="12 14">
    <name type="scientific">Bursaphelenchus xylophilus</name>
    <name type="common">Pinewood nematode worm</name>
    <name type="synonym">Aphelenchoides xylophilus</name>
    <dbReference type="NCBI Taxonomy" id="6326"/>
    <lineage>
        <taxon>Eukaryota</taxon>
        <taxon>Metazoa</taxon>
        <taxon>Ecdysozoa</taxon>
        <taxon>Nematoda</taxon>
        <taxon>Chromadorea</taxon>
        <taxon>Rhabditida</taxon>
        <taxon>Tylenchina</taxon>
        <taxon>Tylenchomorpha</taxon>
        <taxon>Aphelenchoidea</taxon>
        <taxon>Aphelenchoididae</taxon>
        <taxon>Bursaphelenchus</taxon>
    </lineage>
</organism>
<feature type="transmembrane region" description="Helical" evidence="9">
    <location>
        <begin position="37"/>
        <end position="60"/>
    </location>
</feature>
<sequence length="479" mass="54092">MNMENISSALGEDEAFLHEYAEEEAARWTIKVVFCTLYFLLFLFGTIGNGCVIIMLINVLSQMHSHGANKRINSSGTTHVFIYVLGLSIVDFLVIMHLPLLIFDIIEGQWIFGLVMCKLYWIGESVNKLLSAFLMSVLSWDRFMAVCAPIKSFRYRTNNVAILVLMICTAVAMVLLYPVLKESTVQRVDKSTMLKIEDNDSPGSNTIQKCVFETNTPAFMLYTFAFGFLMPALLISFFYLRVILSLREKTKGVTLDKGSSNATHRLHKVTQRIVTVVLFYFFCWTPYWMLNILLQFQIFVTSWSGLTLSSVFFAAHLLVCFNSAANPVLYALINRELRQQHVAALMKRRKSNNILKTTFSIDKISQRPSMGTPYVGTLRRHTTVFERVSSQSSLDSKMLVALEAAKARCRTSLPQSKLHVSLNGLCSLITPKTASTLNNNDNLEHLIKSTYSQPSLSTATSSMNRDESMIIDGNRDAFL</sequence>
<evidence type="ECO:0000256" key="3">
    <source>
        <dbReference type="ARBA" id="ARBA00022989"/>
    </source>
</evidence>
<dbReference type="SUPFAM" id="SSF81321">
    <property type="entry name" value="Family A G protein-coupled receptor-like"/>
    <property type="match status" value="1"/>
</dbReference>
<keyword evidence="6 8" id="KW-0675">Receptor</keyword>
<keyword evidence="4 8" id="KW-0297">G-protein coupled receptor</keyword>
<dbReference type="PROSITE" id="PS50262">
    <property type="entry name" value="G_PROTEIN_RECEP_F1_2"/>
    <property type="match status" value="1"/>
</dbReference>
<proteinExistence type="inferred from homology"/>
<dbReference type="InterPro" id="IPR000276">
    <property type="entry name" value="GPCR_Rhodpsn"/>
</dbReference>
<dbReference type="Gene3D" id="1.20.1070.10">
    <property type="entry name" value="Rhodopsin 7-helix transmembrane proteins"/>
    <property type="match status" value="1"/>
</dbReference>
<dbReference type="PROSITE" id="PS00237">
    <property type="entry name" value="G_PROTEIN_RECEP_F1_1"/>
    <property type="match status" value="1"/>
</dbReference>
<keyword evidence="13" id="KW-1185">Reference proteome</keyword>
<dbReference type="Proteomes" id="UP000582659">
    <property type="component" value="Unassembled WGS sequence"/>
</dbReference>
<feature type="transmembrane region" description="Helical" evidence="9">
    <location>
        <begin position="80"/>
        <end position="106"/>
    </location>
</feature>
<evidence type="ECO:0000256" key="4">
    <source>
        <dbReference type="ARBA" id="ARBA00023040"/>
    </source>
</evidence>
<accession>A0A1I7S418</accession>
<dbReference type="Pfam" id="PF00001">
    <property type="entry name" value="7tm_1"/>
    <property type="match status" value="1"/>
</dbReference>
<gene>
    <name evidence="11" type="ORF">BXYJ_LOCUS9550</name>
</gene>
<dbReference type="GO" id="GO:0004930">
    <property type="term" value="F:G protein-coupled receptor activity"/>
    <property type="evidence" value="ECO:0007669"/>
    <property type="project" value="UniProtKB-KW"/>
</dbReference>
<dbReference type="PANTHER" id="PTHR10489">
    <property type="entry name" value="CELL ADHESION MOLECULE"/>
    <property type="match status" value="1"/>
</dbReference>
<dbReference type="EMBL" id="CAJFCV020000004">
    <property type="protein sequence ID" value="CAG9116629.1"/>
    <property type="molecule type" value="Genomic_DNA"/>
</dbReference>
<evidence type="ECO:0000259" key="10">
    <source>
        <dbReference type="PROSITE" id="PS50262"/>
    </source>
</evidence>
<comment type="similarity">
    <text evidence="8">Belongs to the G-protein coupled receptor 1 family.</text>
</comment>
<evidence type="ECO:0000313" key="12">
    <source>
        <dbReference type="Proteomes" id="UP000095284"/>
    </source>
</evidence>
<name>A0A1I7S418_BURXY</name>
<feature type="transmembrane region" description="Helical" evidence="9">
    <location>
        <begin position="310"/>
        <end position="333"/>
    </location>
</feature>
<feature type="domain" description="G-protein coupled receptors family 1 profile" evidence="10">
    <location>
        <begin position="48"/>
        <end position="330"/>
    </location>
</feature>
<evidence type="ECO:0000256" key="7">
    <source>
        <dbReference type="ARBA" id="ARBA00023224"/>
    </source>
</evidence>
<dbReference type="PRINTS" id="PR00237">
    <property type="entry name" value="GPCRRHODOPSN"/>
</dbReference>
<dbReference type="GO" id="GO:0016020">
    <property type="term" value="C:membrane"/>
    <property type="evidence" value="ECO:0007669"/>
    <property type="project" value="UniProtKB-SubCell"/>
</dbReference>
<evidence type="ECO:0000313" key="13">
    <source>
        <dbReference type="Proteomes" id="UP000659654"/>
    </source>
</evidence>
<keyword evidence="7 8" id="KW-0807">Transducer</keyword>
<protein>
    <submittedName>
        <fullName evidence="11">(pine wood nematode) hypothetical protein</fullName>
    </submittedName>
    <submittedName>
        <fullName evidence="14">G_PROTEIN_RECEP_F1_2 domain-containing protein</fullName>
    </submittedName>
</protein>
<dbReference type="PANTHER" id="PTHR10489:SF932">
    <property type="entry name" value="G-PROTEIN COUPLED RECEPTORS FAMILY 1 PROFILE DOMAIN-CONTAINING PROTEIN"/>
    <property type="match status" value="1"/>
</dbReference>
<evidence type="ECO:0000256" key="9">
    <source>
        <dbReference type="SAM" id="Phobius"/>
    </source>
</evidence>
<evidence type="ECO:0000313" key="11">
    <source>
        <dbReference type="EMBL" id="CAD5227005.1"/>
    </source>
</evidence>
<keyword evidence="5 9" id="KW-0472">Membrane</keyword>
<evidence type="ECO:0000256" key="2">
    <source>
        <dbReference type="ARBA" id="ARBA00022692"/>
    </source>
</evidence>
<dbReference type="SMART" id="SM01381">
    <property type="entry name" value="7TM_GPCR_Srsx"/>
    <property type="match status" value="1"/>
</dbReference>
<evidence type="ECO:0000256" key="1">
    <source>
        <dbReference type="ARBA" id="ARBA00004141"/>
    </source>
</evidence>
<evidence type="ECO:0000256" key="6">
    <source>
        <dbReference type="ARBA" id="ARBA00023170"/>
    </source>
</evidence>
<keyword evidence="2 8" id="KW-0812">Transmembrane</keyword>
<keyword evidence="3 9" id="KW-1133">Transmembrane helix</keyword>
<dbReference type="InterPro" id="IPR050119">
    <property type="entry name" value="CCR1-9-like"/>
</dbReference>